<gene>
    <name evidence="1" type="ORF">FCL54_00230</name>
</gene>
<name>A0A5R9FET6_9BACL</name>
<dbReference type="AlphaFoldDB" id="A0A5R9FET6"/>
<reference evidence="1 2" key="1">
    <citation type="submission" date="2019-04" db="EMBL/GenBank/DDBJ databases">
        <title>Bacillus caeni sp. nov., a bacterium isolated from mangrove sediment.</title>
        <authorList>
            <person name="Huang H."/>
            <person name="Mo K."/>
            <person name="Hu Y."/>
        </authorList>
    </citation>
    <scope>NUCLEOTIDE SEQUENCE [LARGE SCALE GENOMIC DNA]</scope>
    <source>
        <strain evidence="1 2">HB172195</strain>
    </source>
</reference>
<keyword evidence="2" id="KW-1185">Reference proteome</keyword>
<protein>
    <submittedName>
        <fullName evidence="1">Uncharacterized protein</fullName>
    </submittedName>
</protein>
<dbReference type="Proteomes" id="UP000308230">
    <property type="component" value="Unassembled WGS sequence"/>
</dbReference>
<organism evidence="1 2">
    <name type="scientific">Exobacillus caeni</name>
    <dbReference type="NCBI Taxonomy" id="2574798"/>
    <lineage>
        <taxon>Bacteria</taxon>
        <taxon>Bacillati</taxon>
        <taxon>Bacillota</taxon>
        <taxon>Bacilli</taxon>
        <taxon>Bacillales</taxon>
        <taxon>Guptibacillaceae</taxon>
        <taxon>Exobacillus</taxon>
    </lineage>
</organism>
<evidence type="ECO:0000313" key="1">
    <source>
        <dbReference type="EMBL" id="TLS39383.1"/>
    </source>
</evidence>
<dbReference type="OrthoDB" id="2974423at2"/>
<evidence type="ECO:0000313" key="2">
    <source>
        <dbReference type="Proteomes" id="UP000308230"/>
    </source>
</evidence>
<dbReference type="EMBL" id="SWLG01000001">
    <property type="protein sequence ID" value="TLS39383.1"/>
    <property type="molecule type" value="Genomic_DNA"/>
</dbReference>
<sequence>MRAAEGSRLLREKQQLKIPQEAVFADEELKCCPRKANCPEWKSMLQLRRSSSNMELIATKYVKRANH</sequence>
<proteinExistence type="predicted"/>
<accession>A0A5R9FET6</accession>
<comment type="caution">
    <text evidence="1">The sequence shown here is derived from an EMBL/GenBank/DDBJ whole genome shotgun (WGS) entry which is preliminary data.</text>
</comment>